<feature type="domain" description="Trimeric autotransporter adhesin YadA-like head" evidence="1">
    <location>
        <begin position="220"/>
        <end position="246"/>
    </location>
</feature>
<organism evidence="2 3">
    <name type="scientific">Corallibacter vietnamensis</name>
    <dbReference type="NCBI Taxonomy" id="904130"/>
    <lineage>
        <taxon>Bacteria</taxon>
        <taxon>Pseudomonadati</taxon>
        <taxon>Bacteroidota</taxon>
        <taxon>Flavobacteriia</taxon>
        <taxon>Flavobacteriales</taxon>
        <taxon>Flavobacteriaceae</taxon>
        <taxon>Corallibacter</taxon>
    </lineage>
</organism>
<dbReference type="Proteomes" id="UP001501456">
    <property type="component" value="Unassembled WGS sequence"/>
</dbReference>
<feature type="domain" description="Trimeric autotransporter adhesin YadA-like head" evidence="1">
    <location>
        <begin position="192"/>
        <end position="218"/>
    </location>
</feature>
<comment type="caution">
    <text evidence="2">The sequence shown here is derived from an EMBL/GenBank/DDBJ whole genome shotgun (WGS) entry which is preliminary data.</text>
</comment>
<dbReference type="InterPro" id="IPR011049">
    <property type="entry name" value="Serralysin-like_metalloprot_C"/>
</dbReference>
<proteinExistence type="predicted"/>
<feature type="domain" description="Trimeric autotransporter adhesin YadA-like head" evidence="1">
    <location>
        <begin position="251"/>
        <end position="274"/>
    </location>
</feature>
<dbReference type="RefSeq" id="WP_344730178.1">
    <property type="nucleotide sequence ID" value="NZ_BAABBI010000002.1"/>
</dbReference>
<evidence type="ECO:0000313" key="3">
    <source>
        <dbReference type="Proteomes" id="UP001501456"/>
    </source>
</evidence>
<sequence length="485" mass="50538">MNNYKVIILLALTNIFIITKALAQVGIGTTNPHPSSVLDIQSSSKGVLLPHVALTSSLDSHTIANPKTGLLVFNTNETNGLTRGFYFWNDSKWSEVGKTDLGSGSGGSNASSWNLAGNNLDSYSGSHFIGTTSYDALNFKVDNNSIGYLHPNGGVSFGIGSSVNENRSIALGQNANANNAVEAQAIGPYSKASGYRSMAFGYKATSTANGAMSLGDDSKASGYRSMAIGYGAKSNNNDAVALGVNSSAVNESSVAIGTNANASGQNSVAIGKGSVANNANTIILGNTTPDSQWAGTKVGLGTSNPSTRLEVVGSVKIVDGTQGAGKVLTSDANGKASWTNLSSNVVYAEMYKSSSSSNQQMASYNPVVFGSSDFRSGVTVRNNNFQVLTSGVYRVTYNVSIEKLRGGGNQNLGFVLGTGGDNSDKIQGSASYNKIKSGEKRSFSVTKIVHLNAYQELYLFPTETDSNTVILPNSAVMSIELIKAD</sequence>
<accession>A0ABP7HB41</accession>
<dbReference type="InterPro" id="IPR008640">
    <property type="entry name" value="Adhesin_Head_dom"/>
</dbReference>
<protein>
    <recommendedName>
        <fullName evidence="1">Trimeric autotransporter adhesin YadA-like head domain-containing protein</fullName>
    </recommendedName>
</protein>
<dbReference type="EMBL" id="BAABBI010000002">
    <property type="protein sequence ID" value="GAA3787762.1"/>
    <property type="molecule type" value="Genomic_DNA"/>
</dbReference>
<reference evidence="3" key="1">
    <citation type="journal article" date="2019" name="Int. J. Syst. Evol. Microbiol.">
        <title>The Global Catalogue of Microorganisms (GCM) 10K type strain sequencing project: providing services to taxonomists for standard genome sequencing and annotation.</title>
        <authorList>
            <consortium name="The Broad Institute Genomics Platform"/>
            <consortium name="The Broad Institute Genome Sequencing Center for Infectious Disease"/>
            <person name="Wu L."/>
            <person name="Ma J."/>
        </authorList>
    </citation>
    <scope>NUCLEOTIDE SEQUENCE [LARGE SCALE GENOMIC DNA]</scope>
    <source>
        <strain evidence="3">JCM 17525</strain>
    </source>
</reference>
<feature type="domain" description="Trimeric autotransporter adhesin YadA-like head" evidence="1">
    <location>
        <begin position="154"/>
        <end position="175"/>
    </location>
</feature>
<dbReference type="Pfam" id="PF05658">
    <property type="entry name" value="YadA_head"/>
    <property type="match status" value="4"/>
</dbReference>
<keyword evidence="3" id="KW-1185">Reference proteome</keyword>
<dbReference type="Gene3D" id="2.60.40.4050">
    <property type="match status" value="1"/>
</dbReference>
<evidence type="ECO:0000259" key="1">
    <source>
        <dbReference type="Pfam" id="PF05658"/>
    </source>
</evidence>
<gene>
    <name evidence="2" type="ORF">GCM10022271_20440</name>
</gene>
<dbReference type="SUPFAM" id="SSF101967">
    <property type="entry name" value="Adhesin YadA, collagen-binding domain"/>
    <property type="match status" value="1"/>
</dbReference>
<dbReference type="Gene3D" id="2.150.10.10">
    <property type="entry name" value="Serralysin-like metalloprotease, C-terminal"/>
    <property type="match status" value="1"/>
</dbReference>
<dbReference type="CDD" id="cd12820">
    <property type="entry name" value="LbR_YadA-like"/>
    <property type="match status" value="1"/>
</dbReference>
<evidence type="ECO:0000313" key="2">
    <source>
        <dbReference type="EMBL" id="GAA3787762.1"/>
    </source>
</evidence>
<name>A0ABP7HB41_9FLAO</name>